<dbReference type="InterPro" id="IPR050731">
    <property type="entry name" value="HRD1_E3_ubiq-ligases"/>
</dbReference>
<evidence type="ECO:0000256" key="2">
    <source>
        <dbReference type="ARBA" id="ARBA00022771"/>
    </source>
</evidence>
<evidence type="ECO:0000313" key="7">
    <source>
        <dbReference type="EMBL" id="KAI3862916.1"/>
    </source>
</evidence>
<dbReference type="InterPro" id="IPR013083">
    <property type="entry name" value="Znf_RING/FYVE/PHD"/>
</dbReference>
<evidence type="ECO:0000256" key="4">
    <source>
        <dbReference type="PROSITE-ProRule" id="PRU00175"/>
    </source>
</evidence>
<evidence type="ECO:0000256" key="1">
    <source>
        <dbReference type="ARBA" id="ARBA00022723"/>
    </source>
</evidence>
<keyword evidence="8" id="KW-1185">Reference proteome</keyword>
<reference evidence="7" key="1">
    <citation type="submission" date="2022-04" db="EMBL/GenBank/DDBJ databases">
        <title>A functionally conserved STORR gene fusion in Papaver species that diverged 16.8 million years ago.</title>
        <authorList>
            <person name="Catania T."/>
        </authorList>
    </citation>
    <scope>NUCLEOTIDE SEQUENCE</scope>
    <source>
        <strain evidence="7">S-188037</strain>
    </source>
</reference>
<keyword evidence="1" id="KW-0479">Metal-binding</keyword>
<feature type="coiled-coil region" evidence="5">
    <location>
        <begin position="28"/>
        <end position="83"/>
    </location>
</feature>
<dbReference type="GO" id="GO:0008270">
    <property type="term" value="F:zinc ion binding"/>
    <property type="evidence" value="ECO:0007669"/>
    <property type="project" value="UniProtKB-KW"/>
</dbReference>
<dbReference type="InterPro" id="IPR001841">
    <property type="entry name" value="Znf_RING"/>
</dbReference>
<name>A0AAD4S591_9MAGN</name>
<dbReference type="GO" id="GO:0061630">
    <property type="term" value="F:ubiquitin protein ligase activity"/>
    <property type="evidence" value="ECO:0007669"/>
    <property type="project" value="TreeGrafter"/>
</dbReference>
<dbReference type="PROSITE" id="PS50089">
    <property type="entry name" value="ZF_RING_2"/>
    <property type="match status" value="1"/>
</dbReference>
<evidence type="ECO:0000256" key="3">
    <source>
        <dbReference type="ARBA" id="ARBA00022833"/>
    </source>
</evidence>
<dbReference type="SMART" id="SM00184">
    <property type="entry name" value="RING"/>
    <property type="match status" value="1"/>
</dbReference>
<evidence type="ECO:0000256" key="5">
    <source>
        <dbReference type="SAM" id="Coils"/>
    </source>
</evidence>
<dbReference type="GO" id="GO:0012505">
    <property type="term" value="C:endomembrane system"/>
    <property type="evidence" value="ECO:0007669"/>
    <property type="project" value="TreeGrafter"/>
</dbReference>
<gene>
    <name evidence="7" type="ORF">MKW98_011955</name>
</gene>
<accession>A0AAD4S591</accession>
<keyword evidence="3" id="KW-0862">Zinc</keyword>
<dbReference type="Gene3D" id="3.30.40.10">
    <property type="entry name" value="Zinc/RING finger domain, C3HC4 (zinc finger)"/>
    <property type="match status" value="1"/>
</dbReference>
<dbReference type="Pfam" id="PF13639">
    <property type="entry name" value="zf-RING_2"/>
    <property type="match status" value="1"/>
</dbReference>
<organism evidence="7 8">
    <name type="scientific">Papaver atlanticum</name>
    <dbReference type="NCBI Taxonomy" id="357466"/>
    <lineage>
        <taxon>Eukaryota</taxon>
        <taxon>Viridiplantae</taxon>
        <taxon>Streptophyta</taxon>
        <taxon>Embryophyta</taxon>
        <taxon>Tracheophyta</taxon>
        <taxon>Spermatophyta</taxon>
        <taxon>Magnoliopsida</taxon>
        <taxon>Ranunculales</taxon>
        <taxon>Papaveraceae</taxon>
        <taxon>Papaveroideae</taxon>
        <taxon>Papaver</taxon>
    </lineage>
</organism>
<protein>
    <recommendedName>
        <fullName evidence="6">RING-type domain-containing protein</fullName>
    </recommendedName>
</protein>
<sequence length="179" mass="21604">MKDLRRPIHDHHRSVDHLRSTRIIEEGLRRIEEGLGRIEEDHREIEHRLRRDSEELRRIKEGLREIEHRLRRDSEELEGLRRAQEEYYSRLMRASVELEFIIHRNEELLEGEDIKSHMKKIIVLDDGEVCSVCLQDMNVGDHAVILKCSHIFHEKCTLEWANRKPNCPLCRHDVRKDRQ</sequence>
<feature type="domain" description="RING-type" evidence="6">
    <location>
        <begin position="130"/>
        <end position="171"/>
    </location>
</feature>
<keyword evidence="2 4" id="KW-0863">Zinc-finger</keyword>
<dbReference type="Proteomes" id="UP001202328">
    <property type="component" value="Unassembled WGS sequence"/>
</dbReference>
<dbReference type="PANTHER" id="PTHR22763">
    <property type="entry name" value="RING ZINC FINGER PROTEIN"/>
    <property type="match status" value="1"/>
</dbReference>
<evidence type="ECO:0000313" key="8">
    <source>
        <dbReference type="Proteomes" id="UP001202328"/>
    </source>
</evidence>
<dbReference type="EMBL" id="JAJJMB010014067">
    <property type="protein sequence ID" value="KAI3862916.1"/>
    <property type="molecule type" value="Genomic_DNA"/>
</dbReference>
<comment type="caution">
    <text evidence="7">The sequence shown here is derived from an EMBL/GenBank/DDBJ whole genome shotgun (WGS) entry which is preliminary data.</text>
</comment>
<dbReference type="SUPFAM" id="SSF57850">
    <property type="entry name" value="RING/U-box"/>
    <property type="match status" value="1"/>
</dbReference>
<dbReference type="GO" id="GO:0043161">
    <property type="term" value="P:proteasome-mediated ubiquitin-dependent protein catabolic process"/>
    <property type="evidence" value="ECO:0007669"/>
    <property type="project" value="TreeGrafter"/>
</dbReference>
<proteinExistence type="predicted"/>
<evidence type="ECO:0000259" key="6">
    <source>
        <dbReference type="PROSITE" id="PS50089"/>
    </source>
</evidence>
<keyword evidence="5" id="KW-0175">Coiled coil</keyword>
<dbReference type="PANTHER" id="PTHR22763:SF192">
    <property type="entry name" value="RING-TYPE DOMAIN-CONTAINING PROTEIN"/>
    <property type="match status" value="1"/>
</dbReference>
<dbReference type="AlphaFoldDB" id="A0AAD4S591"/>